<keyword evidence="2" id="KW-1185">Reference proteome</keyword>
<accession>A0ACC1RVW7</accession>
<dbReference type="EMBL" id="JANRMS010001660">
    <property type="protein sequence ID" value="KAJ3526836.1"/>
    <property type="molecule type" value="Genomic_DNA"/>
</dbReference>
<proteinExistence type="predicted"/>
<comment type="caution">
    <text evidence="1">The sequence shown here is derived from an EMBL/GenBank/DDBJ whole genome shotgun (WGS) entry which is preliminary data.</text>
</comment>
<organism evidence="1 2">
    <name type="scientific">Fusarium decemcellulare</name>
    <dbReference type="NCBI Taxonomy" id="57161"/>
    <lineage>
        <taxon>Eukaryota</taxon>
        <taxon>Fungi</taxon>
        <taxon>Dikarya</taxon>
        <taxon>Ascomycota</taxon>
        <taxon>Pezizomycotina</taxon>
        <taxon>Sordariomycetes</taxon>
        <taxon>Hypocreomycetidae</taxon>
        <taxon>Hypocreales</taxon>
        <taxon>Nectriaceae</taxon>
        <taxon>Fusarium</taxon>
        <taxon>Fusarium decemcellulare species complex</taxon>
    </lineage>
</organism>
<evidence type="ECO:0000313" key="1">
    <source>
        <dbReference type="EMBL" id="KAJ3526836.1"/>
    </source>
</evidence>
<dbReference type="Proteomes" id="UP001148629">
    <property type="component" value="Unassembled WGS sequence"/>
</dbReference>
<evidence type="ECO:0000313" key="2">
    <source>
        <dbReference type="Proteomes" id="UP001148629"/>
    </source>
</evidence>
<gene>
    <name evidence="1" type="ORF">NM208_g10999</name>
</gene>
<protein>
    <submittedName>
        <fullName evidence="1">Uncharacterized protein</fullName>
    </submittedName>
</protein>
<reference evidence="1" key="1">
    <citation type="submission" date="2022-08" db="EMBL/GenBank/DDBJ databases">
        <title>Genome Sequence of Fusarium decemcellulare.</title>
        <authorList>
            <person name="Buettner E."/>
        </authorList>
    </citation>
    <scope>NUCLEOTIDE SEQUENCE</scope>
    <source>
        <strain evidence="1">Babe19</strain>
    </source>
</reference>
<name>A0ACC1RVW7_9HYPO</name>
<sequence length="506" mass="54858">MDDKDYKLEPTQTTTSKKEGVILDDAVARDSNLALVNHTIEQIGFGKYQWKLFCTCGFGFLLDQMLPVAAGLVLPQVQKQWNIKYPPMIIAALYAGSLVGAVVCGFGVDIIGRRLVWQTSLMFVTIFTLVCAASPNFAALCIFIGLQGVGAGGNFAIDLTVFVESLPKAKDYMLTALPLWWGVGSALGGLLAWPLIANFSCPQDADYTTCKNSDNMGWRYQYILVGGIAFILASLRIFCMKMEESPKWLVTQGKFDEAVAALSVMARENKTDLNITASDFHPIAHLEDGATKREQLRSYVVGMKGLFATKIQALSTSGVMILWACIGVAYPVYTLYLPVYLQNRGADLGSGSTFQTYRDYSISSTVGIFGPVLATFLVNVPLLGGRRSMALTALCAAAFCGGFTTVRTEGSNIAFSSMISFWQNAFYAILYAYTPEVMPTAYRGTGCGLALAAGRIASLSAPFIATFGDLSTSVPIWVLVGLYGVIAAIASVLPFEPKNFTEEERY</sequence>